<reference evidence="4" key="1">
    <citation type="submission" date="2025-08" db="UniProtKB">
        <authorList>
            <consortium name="Ensembl"/>
        </authorList>
    </citation>
    <scope>IDENTIFICATION</scope>
</reference>
<evidence type="ECO:0000259" key="3">
    <source>
        <dbReference type="SMART" id="SM00208"/>
    </source>
</evidence>
<dbReference type="SUPFAM" id="SSF57586">
    <property type="entry name" value="TNF receptor-like"/>
    <property type="match status" value="3"/>
</dbReference>
<evidence type="ECO:0000313" key="4">
    <source>
        <dbReference type="Ensembl" id="ENSCLMP00005010291.1"/>
    </source>
</evidence>
<feature type="domain" description="TNFR-Cys" evidence="3">
    <location>
        <begin position="152"/>
        <end position="191"/>
    </location>
</feature>
<feature type="domain" description="TNFR-Cys" evidence="3">
    <location>
        <begin position="111"/>
        <end position="149"/>
    </location>
</feature>
<accession>A0A8C2WWI8</accession>
<dbReference type="GeneTree" id="ENSGT00940000166581"/>
<dbReference type="AlphaFoldDB" id="A0A8C2WWI8"/>
<dbReference type="CDD" id="cd13422">
    <property type="entry name" value="TNFRSF5_teleost"/>
    <property type="match status" value="1"/>
</dbReference>
<reference evidence="4" key="2">
    <citation type="submission" date="2025-09" db="UniProtKB">
        <authorList>
            <consortium name="Ensembl"/>
        </authorList>
    </citation>
    <scope>IDENTIFICATION</scope>
</reference>
<feature type="chain" id="PRO_5034356591" description="TNFR-Cys domain-containing protein" evidence="2">
    <location>
        <begin position="28"/>
        <end position="342"/>
    </location>
</feature>
<keyword evidence="1" id="KW-1133">Transmembrane helix</keyword>
<keyword evidence="5" id="KW-1185">Reference proteome</keyword>
<evidence type="ECO:0000256" key="1">
    <source>
        <dbReference type="SAM" id="Phobius"/>
    </source>
</evidence>
<dbReference type="GO" id="GO:0002768">
    <property type="term" value="P:immune response-regulating cell surface receptor signaling pathway"/>
    <property type="evidence" value="ECO:0007669"/>
    <property type="project" value="TreeGrafter"/>
</dbReference>
<dbReference type="Proteomes" id="UP000694565">
    <property type="component" value="Unplaced"/>
</dbReference>
<dbReference type="Gene3D" id="2.10.50.10">
    <property type="entry name" value="Tumor Necrosis Factor Receptor, subunit A, domain 2"/>
    <property type="match status" value="2"/>
</dbReference>
<dbReference type="PANTHER" id="PTHR46875:SF3">
    <property type="entry name" value="CD40 MOLECULE, TNF RECEPTOR SUPERFAMILY MEMBER 5"/>
    <property type="match status" value="1"/>
</dbReference>
<dbReference type="GO" id="GO:0009897">
    <property type="term" value="C:external side of plasma membrane"/>
    <property type="evidence" value="ECO:0007669"/>
    <property type="project" value="TreeGrafter"/>
</dbReference>
<sequence length="342" mass="37784">MPRTQFTNMHLLLIVIMSGMYFSEMAAAQPACDPLTQYERKGECCKMCAPGTSMSSLSTCLDPQCTECGDNEYRDKYTTEPKCQLQPYCDPHKNFDDVGQMSKRKRSACECKVGFHCSSVECITCVPHALCELGHGARSKGNHTHNTVCQKCTGGTFSEDKSWDGVCAKWKECLKGHHVEQSGTDVSDNICEETSRSHTVVIVVCSVVLFLFGVICAGWCCLCKGKPGDANGNLKVCVESCLGDKKEPQRETNVLITNPTDAIEEESLVPDLQCSHEEAGVRTPEENEDELSQGFAWRGEARRQGSNAPRGFLIIPGLMKVQPFEFTRKSLQLTVKNPSSRL</sequence>
<dbReference type="SMART" id="SM00208">
    <property type="entry name" value="TNFR"/>
    <property type="match status" value="3"/>
</dbReference>
<dbReference type="GO" id="GO:0035631">
    <property type="term" value="C:CD40 receptor complex"/>
    <property type="evidence" value="ECO:0007669"/>
    <property type="project" value="TreeGrafter"/>
</dbReference>
<feature type="transmembrane region" description="Helical" evidence="1">
    <location>
        <begin position="200"/>
        <end position="222"/>
    </location>
</feature>
<protein>
    <recommendedName>
        <fullName evidence="3">TNFR-Cys domain-containing protein</fullName>
    </recommendedName>
</protein>
<dbReference type="Ensembl" id="ENSCLMT00005011135.1">
    <property type="protein sequence ID" value="ENSCLMP00005010291.1"/>
    <property type="gene ID" value="ENSCLMG00005005709.1"/>
</dbReference>
<feature type="domain" description="TNFR-Cys" evidence="3">
    <location>
        <begin position="32"/>
        <end position="65"/>
    </location>
</feature>
<dbReference type="PANTHER" id="PTHR46875">
    <property type="entry name" value="TUMOR NECROSIS FACTOR RECEPTOR SUPERFAMILY MEMBER 5"/>
    <property type="match status" value="1"/>
</dbReference>
<evidence type="ECO:0000256" key="2">
    <source>
        <dbReference type="SAM" id="SignalP"/>
    </source>
</evidence>
<dbReference type="InterPro" id="IPR052135">
    <property type="entry name" value="TNFRSF5"/>
</dbReference>
<keyword evidence="1" id="KW-0812">Transmembrane</keyword>
<name>A0A8C2WWI8_CYCLU</name>
<dbReference type="InterPro" id="IPR001368">
    <property type="entry name" value="TNFR/NGFR_Cys_rich_reg"/>
</dbReference>
<proteinExistence type="predicted"/>
<organism evidence="4 5">
    <name type="scientific">Cyclopterus lumpus</name>
    <name type="common">Lumpsucker</name>
    <dbReference type="NCBI Taxonomy" id="8103"/>
    <lineage>
        <taxon>Eukaryota</taxon>
        <taxon>Metazoa</taxon>
        <taxon>Chordata</taxon>
        <taxon>Craniata</taxon>
        <taxon>Vertebrata</taxon>
        <taxon>Euteleostomi</taxon>
        <taxon>Actinopterygii</taxon>
        <taxon>Neopterygii</taxon>
        <taxon>Teleostei</taxon>
        <taxon>Neoteleostei</taxon>
        <taxon>Acanthomorphata</taxon>
        <taxon>Eupercaria</taxon>
        <taxon>Perciformes</taxon>
        <taxon>Cottioidei</taxon>
        <taxon>Cottales</taxon>
        <taxon>Cyclopteridae</taxon>
        <taxon>Cyclopterus</taxon>
    </lineage>
</organism>
<evidence type="ECO:0000313" key="5">
    <source>
        <dbReference type="Proteomes" id="UP000694565"/>
    </source>
</evidence>
<keyword evidence="2" id="KW-0732">Signal</keyword>
<feature type="signal peptide" evidence="2">
    <location>
        <begin position="1"/>
        <end position="27"/>
    </location>
</feature>
<dbReference type="InterPro" id="IPR034053">
    <property type="entry name" value="TNFRSF5_N_teleost"/>
</dbReference>
<keyword evidence="1" id="KW-0472">Membrane</keyword>